<sequence length="141" mass="15797">MKLLRLLRNTTFVLFLIVSLTSLAVSASIWAVNQTMRVATMSKAAITQVAQNRRQIARLAAKARLRRIVTSVPLAGIAAVGYFEERDRREWLEANPSKTNADYACEVAELTAEVMDEVLAELPWNIQLPGWALPECEREPT</sequence>
<proteinExistence type="predicted"/>
<keyword evidence="2" id="KW-1185">Reference proteome</keyword>
<dbReference type="RefSeq" id="WP_015494118.1">
    <property type="nucleotide sequence ID" value="NC_020908.1"/>
</dbReference>
<evidence type="ECO:0000313" key="1">
    <source>
        <dbReference type="EMBL" id="AGI70888.1"/>
    </source>
</evidence>
<dbReference type="AlphaFoldDB" id="M9RGN1"/>
<dbReference type="HOGENOM" id="CLU_144723_0_0_5"/>
<dbReference type="eggNOG" id="ENOG5032WSS">
    <property type="taxonomic scope" value="Bacteria"/>
</dbReference>
<gene>
    <name evidence="1" type="ORF">OA238_c06640</name>
</gene>
<dbReference type="EMBL" id="CP003742">
    <property type="protein sequence ID" value="AGI70888.1"/>
    <property type="molecule type" value="Genomic_DNA"/>
</dbReference>
<accession>M9RGN1</accession>
<dbReference type="Proteomes" id="UP000004688">
    <property type="component" value="Chromosome"/>
</dbReference>
<evidence type="ECO:0000313" key="2">
    <source>
        <dbReference type="Proteomes" id="UP000004688"/>
    </source>
</evidence>
<dbReference type="OrthoDB" id="7875945at2"/>
<protein>
    <submittedName>
        <fullName evidence="1">Uncharacterized protein</fullName>
    </submittedName>
</protein>
<dbReference type="KEGG" id="oar:OA238_c06640"/>
<reference evidence="1 2" key="1">
    <citation type="journal article" date="2013" name="PLoS ONE">
        <title>Poles Apart: Arctic and Antarctic Octadecabacter strains Share High Genome Plasticity and a New Type of Xanthorhodopsin.</title>
        <authorList>
            <person name="Vollmers J."/>
            <person name="Voget S."/>
            <person name="Dietrich S."/>
            <person name="Gollnow K."/>
            <person name="Smits M."/>
            <person name="Meyer K."/>
            <person name="Brinkhoff T."/>
            <person name="Simon M."/>
            <person name="Daniel R."/>
        </authorList>
    </citation>
    <scope>NUCLEOTIDE SEQUENCE [LARGE SCALE GENOMIC DNA]</scope>
    <source>
        <strain evidence="1 2">238</strain>
    </source>
</reference>
<name>M9RGN1_9RHOB</name>
<organism evidence="1 2">
    <name type="scientific">Octadecabacter arcticus 238</name>
    <dbReference type="NCBI Taxonomy" id="391616"/>
    <lineage>
        <taxon>Bacteria</taxon>
        <taxon>Pseudomonadati</taxon>
        <taxon>Pseudomonadota</taxon>
        <taxon>Alphaproteobacteria</taxon>
        <taxon>Rhodobacterales</taxon>
        <taxon>Roseobacteraceae</taxon>
        <taxon>Octadecabacter</taxon>
    </lineage>
</organism>